<gene>
    <name evidence="1" type="ORF">Tci_855627</name>
</gene>
<comment type="caution">
    <text evidence="1">The sequence shown here is derived from an EMBL/GenBank/DDBJ whole genome shotgun (WGS) entry which is preliminary data.</text>
</comment>
<dbReference type="EMBL" id="BKCJ011090606">
    <property type="protein sequence ID" value="GFC83657.1"/>
    <property type="molecule type" value="Genomic_DNA"/>
</dbReference>
<feature type="non-terminal residue" evidence="1">
    <location>
        <position position="1"/>
    </location>
</feature>
<protein>
    <submittedName>
        <fullName evidence="1">Uncharacterized protein</fullName>
    </submittedName>
</protein>
<organism evidence="1">
    <name type="scientific">Tanacetum cinerariifolium</name>
    <name type="common">Dalmatian daisy</name>
    <name type="synonym">Chrysanthemum cinerariifolium</name>
    <dbReference type="NCBI Taxonomy" id="118510"/>
    <lineage>
        <taxon>Eukaryota</taxon>
        <taxon>Viridiplantae</taxon>
        <taxon>Streptophyta</taxon>
        <taxon>Embryophyta</taxon>
        <taxon>Tracheophyta</taxon>
        <taxon>Spermatophyta</taxon>
        <taxon>Magnoliopsida</taxon>
        <taxon>eudicotyledons</taxon>
        <taxon>Gunneridae</taxon>
        <taxon>Pentapetalae</taxon>
        <taxon>asterids</taxon>
        <taxon>campanulids</taxon>
        <taxon>Asterales</taxon>
        <taxon>Asteraceae</taxon>
        <taxon>Asteroideae</taxon>
        <taxon>Anthemideae</taxon>
        <taxon>Anthemidinae</taxon>
        <taxon>Tanacetum</taxon>
    </lineage>
</organism>
<evidence type="ECO:0000313" key="1">
    <source>
        <dbReference type="EMBL" id="GFC83657.1"/>
    </source>
</evidence>
<sequence>PLRIFLEQRIAAIKGYRGGNGG</sequence>
<dbReference type="AlphaFoldDB" id="A0A699RF13"/>
<name>A0A699RF13_TANCI</name>
<reference evidence="1" key="1">
    <citation type="journal article" date="2019" name="Sci. Rep.">
        <title>Draft genome of Tanacetum cinerariifolium, the natural source of mosquito coil.</title>
        <authorList>
            <person name="Yamashiro T."/>
            <person name="Shiraishi A."/>
            <person name="Satake H."/>
            <person name="Nakayama K."/>
        </authorList>
    </citation>
    <scope>NUCLEOTIDE SEQUENCE</scope>
</reference>
<accession>A0A699RF13</accession>
<proteinExistence type="predicted"/>